<dbReference type="RefSeq" id="WP_113671539.1">
    <property type="nucleotide sequence ID" value="NZ_CAJXUH010000014.1"/>
</dbReference>
<feature type="transmembrane region" description="Helical" evidence="7">
    <location>
        <begin position="183"/>
        <end position="202"/>
    </location>
</feature>
<feature type="transmembrane region" description="Helical" evidence="7">
    <location>
        <begin position="76"/>
        <end position="98"/>
    </location>
</feature>
<evidence type="ECO:0000256" key="5">
    <source>
        <dbReference type="ARBA" id="ARBA00022989"/>
    </source>
</evidence>
<proteinExistence type="inferred from homology"/>
<dbReference type="GO" id="GO:0055085">
    <property type="term" value="P:transmembrane transport"/>
    <property type="evidence" value="ECO:0007669"/>
    <property type="project" value="InterPro"/>
</dbReference>
<dbReference type="PROSITE" id="PS50928">
    <property type="entry name" value="ABC_TM1"/>
    <property type="match status" value="1"/>
</dbReference>
<feature type="domain" description="ABC transmembrane type-1" evidence="8">
    <location>
        <begin position="73"/>
        <end position="263"/>
    </location>
</feature>
<feature type="transmembrane region" description="Helical" evidence="7">
    <location>
        <begin position="137"/>
        <end position="162"/>
    </location>
</feature>
<evidence type="ECO:0000256" key="2">
    <source>
        <dbReference type="ARBA" id="ARBA00022448"/>
    </source>
</evidence>
<protein>
    <submittedName>
        <fullName evidence="9">Carbohydrate ABC transporter permease</fullName>
    </submittedName>
</protein>
<keyword evidence="6 7" id="KW-0472">Membrane</keyword>
<dbReference type="EMBL" id="CP058561">
    <property type="protein sequence ID" value="QUH27868.1"/>
    <property type="molecule type" value="Genomic_DNA"/>
</dbReference>
<accession>A0A8J8M7Y2</accession>
<name>A0A8J8M7Y2_9FIRM</name>
<feature type="transmembrane region" description="Helical" evidence="7">
    <location>
        <begin position="12"/>
        <end position="34"/>
    </location>
</feature>
<dbReference type="InterPro" id="IPR000515">
    <property type="entry name" value="MetI-like"/>
</dbReference>
<keyword evidence="10" id="KW-1185">Reference proteome</keyword>
<keyword evidence="4 7" id="KW-0812">Transmembrane</keyword>
<evidence type="ECO:0000256" key="7">
    <source>
        <dbReference type="RuleBase" id="RU363032"/>
    </source>
</evidence>
<gene>
    <name evidence="9" type="ORF">HYG85_02635</name>
</gene>
<dbReference type="Proteomes" id="UP000677305">
    <property type="component" value="Chromosome"/>
</dbReference>
<evidence type="ECO:0000256" key="6">
    <source>
        <dbReference type="ARBA" id="ARBA00023136"/>
    </source>
</evidence>
<feature type="transmembrane region" description="Helical" evidence="7">
    <location>
        <begin position="110"/>
        <end position="131"/>
    </location>
</feature>
<comment type="subcellular location">
    <subcellularLocation>
        <location evidence="1 7">Cell membrane</location>
        <topology evidence="1 7">Multi-pass membrane protein</topology>
    </subcellularLocation>
</comment>
<dbReference type="GO" id="GO:0005886">
    <property type="term" value="C:plasma membrane"/>
    <property type="evidence" value="ECO:0007669"/>
    <property type="project" value="UniProtKB-SubCell"/>
</dbReference>
<reference evidence="9 10" key="1">
    <citation type="submission" date="2020-07" db="EMBL/GenBank/DDBJ databases">
        <title>Vallitalea guaymasensis genome.</title>
        <authorList>
            <person name="Postec A."/>
        </authorList>
    </citation>
    <scope>NUCLEOTIDE SEQUENCE [LARGE SCALE GENOMIC DNA]</scope>
    <source>
        <strain evidence="9 10">Ra1766G1</strain>
    </source>
</reference>
<dbReference type="OrthoDB" id="9787837at2"/>
<sequence length="278" mass="31669">MNKGKNKIRNTIFYIILSIFAFVQLFPFYLRIVYSLQPKDFLPEMGKIYLLPKGFHFENYVQAWKMSNLGIGYKNSLIYVTIFTLVSAFIAILVGYVIAKKKFRGRKIIFVMLLSTLMVPAEVLLIPNYILVRDLKILNTLAALIIPGLVNIVGIFLAKQFLETLPDSIIESAYIDGASEMKIFFKVVLPLSGPVIATYFIITYTQMWNDYLWPMIVTNKAEVFTVQLSLMGFQTNFQTGYDMILESAALITTLAPIVIVFLIFQKKFVEGISMTGIK</sequence>
<feature type="transmembrane region" description="Helical" evidence="7">
    <location>
        <begin position="243"/>
        <end position="264"/>
    </location>
</feature>
<dbReference type="KEGG" id="vgu:HYG85_02635"/>
<dbReference type="SUPFAM" id="SSF161098">
    <property type="entry name" value="MetI-like"/>
    <property type="match status" value="1"/>
</dbReference>
<organism evidence="9 10">
    <name type="scientific">Vallitalea guaymasensis</name>
    <dbReference type="NCBI Taxonomy" id="1185412"/>
    <lineage>
        <taxon>Bacteria</taxon>
        <taxon>Bacillati</taxon>
        <taxon>Bacillota</taxon>
        <taxon>Clostridia</taxon>
        <taxon>Lachnospirales</taxon>
        <taxon>Vallitaleaceae</taxon>
        <taxon>Vallitalea</taxon>
    </lineage>
</organism>
<keyword evidence="5 7" id="KW-1133">Transmembrane helix</keyword>
<evidence type="ECO:0000313" key="9">
    <source>
        <dbReference type="EMBL" id="QUH27868.1"/>
    </source>
</evidence>
<evidence type="ECO:0000256" key="1">
    <source>
        <dbReference type="ARBA" id="ARBA00004651"/>
    </source>
</evidence>
<evidence type="ECO:0000256" key="3">
    <source>
        <dbReference type="ARBA" id="ARBA00022475"/>
    </source>
</evidence>
<evidence type="ECO:0000259" key="8">
    <source>
        <dbReference type="PROSITE" id="PS50928"/>
    </source>
</evidence>
<evidence type="ECO:0000256" key="4">
    <source>
        <dbReference type="ARBA" id="ARBA00022692"/>
    </source>
</evidence>
<keyword evidence="3" id="KW-1003">Cell membrane</keyword>
<dbReference type="InterPro" id="IPR035906">
    <property type="entry name" value="MetI-like_sf"/>
</dbReference>
<keyword evidence="2 7" id="KW-0813">Transport</keyword>
<dbReference type="PANTHER" id="PTHR43744:SF12">
    <property type="entry name" value="ABC TRANSPORTER PERMEASE PROTEIN MG189-RELATED"/>
    <property type="match status" value="1"/>
</dbReference>
<comment type="similarity">
    <text evidence="7">Belongs to the binding-protein-dependent transport system permease family.</text>
</comment>
<dbReference type="AlphaFoldDB" id="A0A8J8M7Y2"/>
<dbReference type="Gene3D" id="1.10.3720.10">
    <property type="entry name" value="MetI-like"/>
    <property type="match status" value="1"/>
</dbReference>
<dbReference type="Pfam" id="PF00528">
    <property type="entry name" value="BPD_transp_1"/>
    <property type="match status" value="1"/>
</dbReference>
<evidence type="ECO:0000313" key="10">
    <source>
        <dbReference type="Proteomes" id="UP000677305"/>
    </source>
</evidence>
<dbReference type="PANTHER" id="PTHR43744">
    <property type="entry name" value="ABC TRANSPORTER PERMEASE PROTEIN MG189-RELATED-RELATED"/>
    <property type="match status" value="1"/>
</dbReference>
<dbReference type="CDD" id="cd06261">
    <property type="entry name" value="TM_PBP2"/>
    <property type="match status" value="1"/>
</dbReference>